<evidence type="ECO:0000259" key="2">
    <source>
        <dbReference type="Pfam" id="PF08268"/>
    </source>
</evidence>
<feature type="domain" description="F-box" evidence="1">
    <location>
        <begin position="15"/>
        <end position="50"/>
    </location>
</feature>
<organism evidence="4 5">
    <name type="scientific">Heracleum sosnowskyi</name>
    <dbReference type="NCBI Taxonomy" id="360622"/>
    <lineage>
        <taxon>Eukaryota</taxon>
        <taxon>Viridiplantae</taxon>
        <taxon>Streptophyta</taxon>
        <taxon>Embryophyta</taxon>
        <taxon>Tracheophyta</taxon>
        <taxon>Spermatophyta</taxon>
        <taxon>Magnoliopsida</taxon>
        <taxon>eudicotyledons</taxon>
        <taxon>Gunneridae</taxon>
        <taxon>Pentapetalae</taxon>
        <taxon>asterids</taxon>
        <taxon>campanulids</taxon>
        <taxon>Apiales</taxon>
        <taxon>Apiaceae</taxon>
        <taxon>Apioideae</taxon>
        <taxon>apioid superclade</taxon>
        <taxon>Tordylieae</taxon>
        <taxon>Tordyliinae</taxon>
        <taxon>Heracleum</taxon>
    </lineage>
</organism>
<dbReference type="EMBL" id="JAUIZM010000011">
    <property type="protein sequence ID" value="KAK1354875.1"/>
    <property type="molecule type" value="Genomic_DNA"/>
</dbReference>
<feature type="domain" description="F-box associated beta-propeller type 3" evidence="2">
    <location>
        <begin position="114"/>
        <end position="296"/>
    </location>
</feature>
<evidence type="ECO:0000313" key="3">
    <source>
        <dbReference type="EMBL" id="KAK1354873.1"/>
    </source>
</evidence>
<protein>
    <submittedName>
        <fullName evidence="4">F-box domain-containing protein</fullName>
    </submittedName>
</protein>
<reference evidence="4" key="2">
    <citation type="submission" date="2023-05" db="EMBL/GenBank/DDBJ databases">
        <authorList>
            <person name="Schelkunov M.I."/>
        </authorList>
    </citation>
    <scope>NUCLEOTIDE SEQUENCE</scope>
    <source>
        <strain evidence="4">Hsosn_3</strain>
        <tissue evidence="4">Leaf</tissue>
    </source>
</reference>
<dbReference type="InterPro" id="IPR017451">
    <property type="entry name" value="F-box-assoc_interact_dom"/>
</dbReference>
<keyword evidence="5" id="KW-1185">Reference proteome</keyword>
<dbReference type="CDD" id="cd22157">
    <property type="entry name" value="F-box_AtFBW1-like"/>
    <property type="match status" value="1"/>
</dbReference>
<dbReference type="Gene3D" id="1.20.1280.50">
    <property type="match status" value="1"/>
</dbReference>
<dbReference type="Proteomes" id="UP001237642">
    <property type="component" value="Unassembled WGS sequence"/>
</dbReference>
<evidence type="ECO:0000313" key="4">
    <source>
        <dbReference type="EMBL" id="KAK1354875.1"/>
    </source>
</evidence>
<name>A0AAD8GTB1_9APIA</name>
<gene>
    <name evidence="3" type="ORF">POM88_048129</name>
    <name evidence="4" type="ORF">POM88_048131</name>
</gene>
<dbReference type="SUPFAM" id="SSF81383">
    <property type="entry name" value="F-box domain"/>
    <property type="match status" value="1"/>
</dbReference>
<evidence type="ECO:0000313" key="5">
    <source>
        <dbReference type="Proteomes" id="UP001237642"/>
    </source>
</evidence>
<reference evidence="4" key="1">
    <citation type="submission" date="2023-02" db="EMBL/GenBank/DDBJ databases">
        <title>Genome of toxic invasive species Heracleum sosnowskyi carries increased number of genes despite the absence of recent whole-genome duplications.</title>
        <authorList>
            <person name="Schelkunov M."/>
            <person name="Shtratnikova V."/>
            <person name="Makarenko M."/>
            <person name="Klepikova A."/>
            <person name="Omelchenko D."/>
            <person name="Novikova G."/>
            <person name="Obukhova E."/>
            <person name="Bogdanov V."/>
            <person name="Penin A."/>
            <person name="Logacheva M."/>
        </authorList>
    </citation>
    <scope>NUCLEOTIDE SEQUENCE</scope>
    <source>
        <strain evidence="4">Hsosn_3</strain>
        <tissue evidence="4">Leaf</tissue>
    </source>
</reference>
<accession>A0AAD8GTB1</accession>
<dbReference type="Pfam" id="PF08268">
    <property type="entry name" value="FBA_3"/>
    <property type="match status" value="1"/>
</dbReference>
<dbReference type="InterPro" id="IPR001810">
    <property type="entry name" value="F-box_dom"/>
</dbReference>
<dbReference type="Pfam" id="PF00646">
    <property type="entry name" value="F-box"/>
    <property type="match status" value="1"/>
</dbReference>
<dbReference type="InterPro" id="IPR011043">
    <property type="entry name" value="Gal_Oxase/kelch_b-propeller"/>
</dbReference>
<evidence type="ECO:0000259" key="1">
    <source>
        <dbReference type="Pfam" id="PF00646"/>
    </source>
</evidence>
<comment type="caution">
    <text evidence="4">The sequence shown here is derived from an EMBL/GenBank/DDBJ whole genome shotgun (WGS) entry which is preliminary data.</text>
</comment>
<dbReference type="EMBL" id="JAUIZM010000011">
    <property type="protein sequence ID" value="KAK1354873.1"/>
    <property type="molecule type" value="Genomic_DNA"/>
</dbReference>
<dbReference type="PANTHER" id="PTHR31672:SF13">
    <property type="entry name" value="F-BOX PROTEIN CPR30-LIKE"/>
    <property type="match status" value="1"/>
</dbReference>
<dbReference type="SUPFAM" id="SSF50965">
    <property type="entry name" value="Galactose oxidase, central domain"/>
    <property type="match status" value="1"/>
</dbReference>
<sequence>MSRSAATAPGENCTEDLLFQILLRLPVKSLVRFKAVSKTWLSLTTSPDFVKSQLRHALTSNAGDVDNTRLVSLHKSGEEDSIALFRPSSGQLVGELKFSYSQHDNPDNLGSNCFVVGSDIGVVCVGVWNSDHTSSDIYLWNPATNQSKSIPNKDIDEFETPHIASDPTEFFEFAFDPIDSDFKVVKTFTYKNNDEAYYFSAVYSAKKNSWREVKPNPLDIPWGTFDVCIHGYLCGRGNYGMVAFDLNKEVFICNVKLPIPNDASKACLMDFKDSIALVIPQGKGDKINLWTLDDEACLNGSGLEASWTLMASIDHLGSPVQFVKGYLDYGDFQLVSESENCLSYNEYKNGTGKVQFYYETLKAFKYTETLVSISDFKQVDRQRQKCLPSKL</sequence>
<dbReference type="InterPro" id="IPR050796">
    <property type="entry name" value="SCF_F-box_component"/>
</dbReference>
<dbReference type="PANTHER" id="PTHR31672">
    <property type="entry name" value="BNACNNG10540D PROTEIN"/>
    <property type="match status" value="1"/>
</dbReference>
<proteinExistence type="predicted"/>
<dbReference type="NCBIfam" id="TIGR01640">
    <property type="entry name" value="F_box_assoc_1"/>
    <property type="match status" value="1"/>
</dbReference>
<dbReference type="InterPro" id="IPR036047">
    <property type="entry name" value="F-box-like_dom_sf"/>
</dbReference>
<dbReference type="AlphaFoldDB" id="A0AAD8GTB1"/>
<dbReference type="InterPro" id="IPR013187">
    <property type="entry name" value="F-box-assoc_dom_typ3"/>
</dbReference>